<dbReference type="STRING" id="47855.GA0070606_6117"/>
<name>A0A1C6W224_9ACTN</name>
<dbReference type="AlphaFoldDB" id="A0A1C6W224"/>
<protein>
    <submittedName>
        <fullName evidence="1">Uncharacterized protein</fullName>
    </submittedName>
</protein>
<proteinExistence type="predicted"/>
<evidence type="ECO:0000313" key="1">
    <source>
        <dbReference type="EMBL" id="SCL72454.1"/>
    </source>
</evidence>
<sequence length="745" mass="82588">MVVIPPGRTRYSTGIAVFDDSVAALRRFVTDSLARAEGFVEARNRHDEIELRLPVVLGLMPRPDNTYNPKAISAVAPPSSGGSVIDRHMGFLYDSTLHWVGESLQRLAVAAAPHPIGCHGWVRLHPIEDDELDDDGEWEPSRDDPFSPAEQRRFGYQIGRLYLDLPDSGPLHLLVDGFAAAAPPAVDASVDDVVRAGVIAKFGQLLRGALAARLATGSWGVPTERSRTQDRWDAAASADLRAWADYRRIPHPYEGLRAISRSTWGFERIIVTDHCGLEVGRHELPDGPLTLIDERARPDAVAALRDHGVDVSLPDDFEELGDFPDAIVRTDRLRDDPTDRERIWSIRLVRDGVDFDELPEAGMYDPDSDVLTVYARPHIAPMTTLLRRHDVRPARVRWASPSSTTVNNNRRAAAFLAAEIGPFRPVVRDRSIHQLGGGLIVDDLAVVPASCSLTARAVDLVPEPHRPWLNVRARHEPAPNVAAFTLELQRKILGDLFRTDDIGDSTRPCRLCGTMAHGTRSGLAYCFDCCVLAGHGLLRDNGTDGPWTDATIWALRRLAEIEFSGPPSKEQLSSIALVDPVLADEAMLCRFLIPRTHALTARPGRRQRTWTDWLMVAGLLADASRPARGILSVAADGHLCRSMFERHIDDFLHHQGIAHEVEPHYPRHHLLNTSGLRADWLLADGTYVEALGMLEQDGYAAKARRKMELARISGIRLVTIRPPDLNRLPEIFADWIPAARGRRPS</sequence>
<organism evidence="1 2">
    <name type="scientific">Micromonospora citrea</name>
    <dbReference type="NCBI Taxonomy" id="47855"/>
    <lineage>
        <taxon>Bacteria</taxon>
        <taxon>Bacillati</taxon>
        <taxon>Actinomycetota</taxon>
        <taxon>Actinomycetes</taxon>
        <taxon>Micromonosporales</taxon>
        <taxon>Micromonosporaceae</taxon>
        <taxon>Micromonospora</taxon>
    </lineage>
</organism>
<dbReference type="EMBL" id="FMHZ01000002">
    <property type="protein sequence ID" value="SCL72454.1"/>
    <property type="molecule type" value="Genomic_DNA"/>
</dbReference>
<gene>
    <name evidence="1" type="ORF">GA0070606_6117</name>
</gene>
<dbReference type="OrthoDB" id="3893982at2"/>
<dbReference type="Proteomes" id="UP000199001">
    <property type="component" value="Unassembled WGS sequence"/>
</dbReference>
<reference evidence="2" key="1">
    <citation type="submission" date="2016-06" db="EMBL/GenBank/DDBJ databases">
        <authorList>
            <person name="Varghese N."/>
            <person name="Submissions Spin"/>
        </authorList>
    </citation>
    <scope>NUCLEOTIDE SEQUENCE [LARGE SCALE GENOMIC DNA]</scope>
    <source>
        <strain evidence="2">DSM 43903</strain>
    </source>
</reference>
<keyword evidence="2" id="KW-1185">Reference proteome</keyword>
<accession>A0A1C6W224</accession>
<evidence type="ECO:0000313" key="2">
    <source>
        <dbReference type="Proteomes" id="UP000199001"/>
    </source>
</evidence>